<dbReference type="EMBL" id="KN822981">
    <property type="protein sequence ID" value="KIO29584.1"/>
    <property type="molecule type" value="Genomic_DNA"/>
</dbReference>
<evidence type="ECO:0000256" key="8">
    <source>
        <dbReference type="ARBA" id="ARBA00023136"/>
    </source>
</evidence>
<feature type="transmembrane region" description="Helical" evidence="11">
    <location>
        <begin position="359"/>
        <end position="376"/>
    </location>
</feature>
<keyword evidence="8 11" id="KW-0472">Membrane</keyword>
<dbReference type="InterPro" id="IPR017871">
    <property type="entry name" value="ABC_transporter-like_CS"/>
</dbReference>
<feature type="domain" description="ABC transporter" evidence="12">
    <location>
        <begin position="648"/>
        <end position="884"/>
    </location>
</feature>
<comment type="subcellular location">
    <subcellularLocation>
        <location evidence="1">Membrane</location>
        <topology evidence="1">Multi-pass membrane protein</topology>
    </subcellularLocation>
</comment>
<dbReference type="GO" id="GO:0016020">
    <property type="term" value="C:membrane"/>
    <property type="evidence" value="ECO:0007669"/>
    <property type="project" value="UniProtKB-SubCell"/>
</dbReference>
<evidence type="ECO:0000256" key="1">
    <source>
        <dbReference type="ARBA" id="ARBA00004141"/>
    </source>
</evidence>
<keyword evidence="5" id="KW-0999">Mitochondrion inner membrane</keyword>
<feature type="transmembrane region" description="Helical" evidence="11">
    <location>
        <begin position="453"/>
        <end position="479"/>
    </location>
</feature>
<keyword evidence="3 11" id="KW-0812">Transmembrane</keyword>
<evidence type="ECO:0000256" key="6">
    <source>
        <dbReference type="ARBA" id="ARBA00022840"/>
    </source>
</evidence>
<feature type="transmembrane region" description="Helical" evidence="11">
    <location>
        <begin position="64"/>
        <end position="86"/>
    </location>
</feature>
<feature type="compositionally biased region" description="Low complexity" evidence="10">
    <location>
        <begin position="1012"/>
        <end position="1026"/>
    </location>
</feature>
<feature type="compositionally biased region" description="Low complexity" evidence="10">
    <location>
        <begin position="1095"/>
        <end position="1111"/>
    </location>
</feature>
<feature type="compositionally biased region" description="Basic and acidic residues" evidence="10">
    <location>
        <begin position="1148"/>
        <end position="1163"/>
    </location>
</feature>
<organism evidence="14 15">
    <name type="scientific">Tulasnella calospora MUT 4182</name>
    <dbReference type="NCBI Taxonomy" id="1051891"/>
    <lineage>
        <taxon>Eukaryota</taxon>
        <taxon>Fungi</taxon>
        <taxon>Dikarya</taxon>
        <taxon>Basidiomycota</taxon>
        <taxon>Agaricomycotina</taxon>
        <taxon>Agaricomycetes</taxon>
        <taxon>Cantharellales</taxon>
        <taxon>Tulasnellaceae</taxon>
        <taxon>Tulasnella</taxon>
    </lineage>
</organism>
<dbReference type="CDD" id="cd18583">
    <property type="entry name" value="ABC_6TM_HMT1"/>
    <property type="match status" value="1"/>
</dbReference>
<dbReference type="SMART" id="SM00382">
    <property type="entry name" value="AAA"/>
    <property type="match status" value="1"/>
</dbReference>
<dbReference type="InterPro" id="IPR036640">
    <property type="entry name" value="ABC1_TM_sf"/>
</dbReference>
<feature type="domain" description="ABC transmembrane type-1" evidence="13">
    <location>
        <begin position="330"/>
        <end position="614"/>
    </location>
</feature>
<evidence type="ECO:0000256" key="5">
    <source>
        <dbReference type="ARBA" id="ARBA00022792"/>
    </source>
</evidence>
<evidence type="ECO:0000313" key="15">
    <source>
        <dbReference type="Proteomes" id="UP000054248"/>
    </source>
</evidence>
<dbReference type="PANTHER" id="PTHR24221">
    <property type="entry name" value="ATP-BINDING CASSETTE SUB-FAMILY B"/>
    <property type="match status" value="1"/>
</dbReference>
<evidence type="ECO:0000256" key="9">
    <source>
        <dbReference type="ARBA" id="ARBA00024363"/>
    </source>
</evidence>
<evidence type="ECO:0000256" key="11">
    <source>
        <dbReference type="SAM" id="Phobius"/>
    </source>
</evidence>
<dbReference type="Pfam" id="PF00664">
    <property type="entry name" value="ABC_membrane"/>
    <property type="match status" value="1"/>
</dbReference>
<feature type="transmembrane region" description="Helical" evidence="11">
    <location>
        <begin position="326"/>
        <end position="347"/>
    </location>
</feature>
<dbReference type="SUPFAM" id="SSF90123">
    <property type="entry name" value="ABC transporter transmembrane region"/>
    <property type="match status" value="1"/>
</dbReference>
<dbReference type="Gene3D" id="3.40.50.300">
    <property type="entry name" value="P-loop containing nucleotide triphosphate hydrolases"/>
    <property type="match status" value="1"/>
</dbReference>
<dbReference type="Pfam" id="PF00005">
    <property type="entry name" value="ABC_tran"/>
    <property type="match status" value="1"/>
</dbReference>
<feature type="transmembrane region" description="Helical" evidence="11">
    <location>
        <begin position="138"/>
        <end position="157"/>
    </location>
</feature>
<evidence type="ECO:0000256" key="2">
    <source>
        <dbReference type="ARBA" id="ARBA00022448"/>
    </source>
</evidence>
<protein>
    <recommendedName>
        <fullName evidence="16">ABC transporter</fullName>
    </recommendedName>
</protein>
<dbReference type="PROSITE" id="PS50893">
    <property type="entry name" value="ABC_TRANSPORTER_2"/>
    <property type="match status" value="1"/>
</dbReference>
<dbReference type="OrthoDB" id="6500128at2759"/>
<feature type="compositionally biased region" description="Pro residues" evidence="10">
    <location>
        <begin position="1112"/>
        <end position="1126"/>
    </location>
</feature>
<reference evidence="15" key="2">
    <citation type="submission" date="2015-01" db="EMBL/GenBank/DDBJ databases">
        <title>Evolutionary Origins and Diversification of the Mycorrhizal Mutualists.</title>
        <authorList>
            <consortium name="DOE Joint Genome Institute"/>
            <consortium name="Mycorrhizal Genomics Consortium"/>
            <person name="Kohler A."/>
            <person name="Kuo A."/>
            <person name="Nagy L.G."/>
            <person name="Floudas D."/>
            <person name="Copeland A."/>
            <person name="Barry K.W."/>
            <person name="Cichocki N."/>
            <person name="Veneault-Fourrey C."/>
            <person name="LaButti K."/>
            <person name="Lindquist E.A."/>
            <person name="Lipzen A."/>
            <person name="Lundell T."/>
            <person name="Morin E."/>
            <person name="Murat C."/>
            <person name="Riley R."/>
            <person name="Ohm R."/>
            <person name="Sun H."/>
            <person name="Tunlid A."/>
            <person name="Henrissat B."/>
            <person name="Grigoriev I.V."/>
            <person name="Hibbett D.S."/>
            <person name="Martin F."/>
        </authorList>
    </citation>
    <scope>NUCLEOTIDE SEQUENCE [LARGE SCALE GENOMIC DNA]</scope>
    <source>
        <strain evidence="15">MUT 4182</strain>
    </source>
</reference>
<keyword evidence="6" id="KW-0067">ATP-binding</keyword>
<dbReference type="FunFam" id="3.40.50.300:FF:000186">
    <property type="entry name" value="ATP-binding cassette sub-family B member 7, mitochondrial"/>
    <property type="match status" value="1"/>
</dbReference>
<evidence type="ECO:0000256" key="7">
    <source>
        <dbReference type="ARBA" id="ARBA00022989"/>
    </source>
</evidence>
<dbReference type="InterPro" id="IPR003593">
    <property type="entry name" value="AAA+_ATPase"/>
</dbReference>
<dbReference type="AlphaFoldDB" id="A0A0C3QQ34"/>
<dbReference type="GO" id="GO:0140359">
    <property type="term" value="F:ABC-type transporter activity"/>
    <property type="evidence" value="ECO:0007669"/>
    <property type="project" value="InterPro"/>
</dbReference>
<evidence type="ECO:0000256" key="3">
    <source>
        <dbReference type="ARBA" id="ARBA00022692"/>
    </source>
</evidence>
<dbReference type="InterPro" id="IPR011527">
    <property type="entry name" value="ABC1_TM_dom"/>
</dbReference>
<sequence>MAPSRDTVLATALAAVRFFGPAILCLIDLSLTTLNATDKTGQTPGPIVQVTVPVIKPRRSLINLLLSVAALSYLFDGTVVVLRAVFWKTWEGASSIKWNGIEVADVLGLIAFGALLIIGTWKDAKDIPVWTSKRVKTFAVVGLLFEAAHTALLGVTARDEPPLPPPHTPETPIPPGLIWAPFLHISLSAFRLLVLIVLVPVLWKPVTTYIVTSDRESSEATAVGEPSGVHGNGEHVASESTGEASGLLAPIPKKATGQYGTFLPPPSTAPSIHSSSPGPSSEHNVPIKPKPIKEKAPEDASWRETFTKLRRLLPYLWPHNNVKLQFLASLCMVILLIARVINILLPLTLRQLVLDLDRGVGFPLMWIFAYGGLRFVQGSGGLNALRDVLWAPVMQYSDREMSQLSFDHLLNLSLAFHTKRKTGEVLRILDRGAAINHVFEVLLFNIIPTLIDIVVALGAFFYFFGWTMSILIAGVMISYTNENLVQVLLTQWRTKLRRAMNDKDIITRGIHTDCLLNYDTVKYFGGEQHEGERYRKAIEEYQALEYKVIASLNLLNFIQNLIISVGLLVGSLIVAHRIVYGPLTAADFVFFITYLVQLYGPLNMLGYIYRTINQNLVDTEKLLNLLAEPTEVNDKPGAPELEVTDGVITFENVNFSYDNKTTALHDVNFTIPKGHSLALVGESGGGKSTILRLLFRQYDLKEGQGRILIDGQDIRDVTQASLRKAIGVVPQDSVLFNATIGYNIGYGKFGSSQEEIETAAAAAQMHDRIVSFPDGYDTKVGERGVRLSGGEKQRVSIARTFLKNPKILALDEATSALDTATEKDIQKALLALIEGRTSISIAHRLSTISTADIILVLKDGQVVESGSHKELLAQGGYFAAMWQKQISSDDDQGPFTGPSGDVKGFDYSHEVQPTDATVVPAPEVMPEPEQYPFLAPGPAMVPLPPTEAELQAAADAETGPWAAVEDAKVASVQAGDASIKESVAPSVQAPGREVISLADDAVEVTATPDSGAPPVAFPSAAPFTFPKSDDASSLRQSITSAPTSITFKNQEPPHNPTESKGDKEPKRKRISSQNLQRLARRISGRKAPGEDSAEVTPTPDVPSPDSTGAPNPVSPPVTFPSSPPLAFPSSDDSSSRRQSVAGGSITFKDQETSEGKTDKEGNLKRLATQNFQRFARRISISGRRSSRDQARRKEKPRPHRLAEATASVEAPISPTRLAVLQSAQPFKKLELRRLRRTPAGVTLQRVESGVSFAGREQPRVEALAAARPRSARPSHRR</sequence>
<feature type="transmembrane region" description="Helical" evidence="11">
    <location>
        <begin position="177"/>
        <end position="203"/>
    </location>
</feature>
<keyword evidence="4" id="KW-0547">Nucleotide-binding</keyword>
<dbReference type="InterPro" id="IPR003439">
    <property type="entry name" value="ABC_transporter-like_ATP-bd"/>
</dbReference>
<reference evidence="14 15" key="1">
    <citation type="submission" date="2014-04" db="EMBL/GenBank/DDBJ databases">
        <authorList>
            <consortium name="DOE Joint Genome Institute"/>
            <person name="Kuo A."/>
            <person name="Girlanda M."/>
            <person name="Perotto S."/>
            <person name="Kohler A."/>
            <person name="Nagy L.G."/>
            <person name="Floudas D."/>
            <person name="Copeland A."/>
            <person name="Barry K.W."/>
            <person name="Cichocki N."/>
            <person name="Veneault-Fourrey C."/>
            <person name="LaButti K."/>
            <person name="Lindquist E.A."/>
            <person name="Lipzen A."/>
            <person name="Lundell T."/>
            <person name="Morin E."/>
            <person name="Murat C."/>
            <person name="Sun H."/>
            <person name="Tunlid A."/>
            <person name="Henrissat B."/>
            <person name="Grigoriev I.V."/>
            <person name="Hibbett D.S."/>
            <person name="Martin F."/>
            <person name="Nordberg H.P."/>
            <person name="Cantor M.N."/>
            <person name="Hua S.X."/>
        </authorList>
    </citation>
    <scope>NUCLEOTIDE SEQUENCE [LARGE SCALE GENOMIC DNA]</scope>
    <source>
        <strain evidence="14 15">MUT 4182</strain>
    </source>
</reference>
<keyword evidence="7 11" id="KW-1133">Transmembrane helix</keyword>
<evidence type="ECO:0000259" key="13">
    <source>
        <dbReference type="PROSITE" id="PS50929"/>
    </source>
</evidence>
<dbReference type="Proteomes" id="UP000054248">
    <property type="component" value="Unassembled WGS sequence"/>
</dbReference>
<accession>A0A0C3QQ34</accession>
<feature type="region of interest" description="Disordered" evidence="10">
    <location>
        <begin position="1005"/>
        <end position="1209"/>
    </location>
</feature>
<feature type="transmembrane region" description="Helical" evidence="11">
    <location>
        <begin position="98"/>
        <end position="118"/>
    </location>
</feature>
<comment type="similarity">
    <text evidence="9">Belongs to the ABC transporter superfamily. ABCB family. Heavy Metal importer (TC 3.A.1.210) subfamily.</text>
</comment>
<dbReference type="STRING" id="1051891.A0A0C3QQ34"/>
<evidence type="ECO:0000259" key="12">
    <source>
        <dbReference type="PROSITE" id="PS50893"/>
    </source>
</evidence>
<dbReference type="PANTHER" id="PTHR24221:SF648">
    <property type="entry name" value="ABC-TYPE TRANSPORTER ATR1"/>
    <property type="match status" value="1"/>
</dbReference>
<dbReference type="GO" id="GO:0016887">
    <property type="term" value="F:ATP hydrolysis activity"/>
    <property type="evidence" value="ECO:0007669"/>
    <property type="project" value="InterPro"/>
</dbReference>
<gene>
    <name evidence="14" type="ORF">M407DRAFT_14496</name>
</gene>
<dbReference type="GO" id="GO:0000041">
    <property type="term" value="P:transition metal ion transport"/>
    <property type="evidence" value="ECO:0007669"/>
    <property type="project" value="UniProtKB-ARBA"/>
</dbReference>
<evidence type="ECO:0008006" key="16">
    <source>
        <dbReference type="Google" id="ProtNLM"/>
    </source>
</evidence>
<dbReference type="Gene3D" id="1.20.1560.10">
    <property type="entry name" value="ABC transporter type 1, transmembrane domain"/>
    <property type="match status" value="1"/>
</dbReference>
<keyword evidence="5" id="KW-0496">Mitochondrion</keyword>
<feature type="compositionally biased region" description="Polar residues" evidence="10">
    <location>
        <begin position="1033"/>
        <end position="1049"/>
    </location>
</feature>
<keyword evidence="2" id="KW-0813">Transport</keyword>
<proteinExistence type="inferred from homology"/>
<dbReference type="InterPro" id="IPR027417">
    <property type="entry name" value="P-loop_NTPase"/>
</dbReference>
<feature type="transmembrane region" description="Helical" evidence="11">
    <location>
        <begin position="557"/>
        <end position="576"/>
    </location>
</feature>
<dbReference type="InterPro" id="IPR039421">
    <property type="entry name" value="Type_1_exporter"/>
</dbReference>
<dbReference type="PROSITE" id="PS50929">
    <property type="entry name" value="ABC_TM1F"/>
    <property type="match status" value="1"/>
</dbReference>
<dbReference type="GO" id="GO:0005524">
    <property type="term" value="F:ATP binding"/>
    <property type="evidence" value="ECO:0007669"/>
    <property type="project" value="UniProtKB-KW"/>
</dbReference>
<feature type="compositionally biased region" description="Low complexity" evidence="10">
    <location>
        <begin position="270"/>
        <end position="281"/>
    </location>
</feature>
<evidence type="ECO:0000256" key="10">
    <source>
        <dbReference type="SAM" id="MobiDB-lite"/>
    </source>
</evidence>
<evidence type="ECO:0000256" key="4">
    <source>
        <dbReference type="ARBA" id="ARBA00022741"/>
    </source>
</evidence>
<dbReference type="SUPFAM" id="SSF52540">
    <property type="entry name" value="P-loop containing nucleoside triphosphate hydrolases"/>
    <property type="match status" value="1"/>
</dbReference>
<dbReference type="PROSITE" id="PS00211">
    <property type="entry name" value="ABC_TRANSPORTER_1"/>
    <property type="match status" value="1"/>
</dbReference>
<keyword evidence="15" id="KW-1185">Reference proteome</keyword>
<evidence type="ECO:0000313" key="14">
    <source>
        <dbReference type="EMBL" id="KIO29584.1"/>
    </source>
</evidence>
<name>A0A0C3QQ34_9AGAM</name>
<feature type="region of interest" description="Disordered" evidence="10">
    <location>
        <begin position="266"/>
        <end position="299"/>
    </location>
</feature>
<dbReference type="HOGENOM" id="CLU_000604_6_4_1"/>
<feature type="region of interest" description="Disordered" evidence="10">
    <location>
        <begin position="214"/>
        <end position="241"/>
    </location>
</feature>